<feature type="transmembrane region" description="Helical" evidence="1">
    <location>
        <begin position="78"/>
        <end position="100"/>
    </location>
</feature>
<sequence>MFSPKIFKILPPAIKFSGWTKLFPFSWDANMNLLKAPNSPRNQFLTKVFFIQYVLYIGYNLYHLHDLVMSGSAAIMDIFWLGFFPGGYYVSFEGVLAFNLKKEEMVTFFRWMTEFDIHLKEMPSRLSPRRKLLHERIAILLIQFGILGILTFNLLFLLVYLMKPRSIQYAYSSWSNEGKSDFINANAFLLFLAFEAFTKTVNVTSYLMSQTWFLFSVAYTTIGIYTVSNSTNSISQRLSHYRCLYLINAQHNTCYPINFSPVRYTFNGGCLVAMGFVITRLLNKISLPEQIIIVGMFVVIIISTFLYLHISGMVLHNSAALCAKLDSLVELSISPRNRRLLKKEVRSMRPFGIRVGPIRSISYAALSAFFIQVSSLFTTVLVTFPS</sequence>
<feature type="transmembrane region" description="Helical" evidence="1">
    <location>
        <begin position="44"/>
        <end position="62"/>
    </location>
</feature>
<keyword evidence="1" id="KW-1133">Transmembrane helix</keyword>
<feature type="transmembrane region" description="Helical" evidence="1">
    <location>
        <begin position="361"/>
        <end position="384"/>
    </location>
</feature>
<evidence type="ECO:0000256" key="1">
    <source>
        <dbReference type="SAM" id="Phobius"/>
    </source>
</evidence>
<proteinExistence type="predicted"/>
<comment type="caution">
    <text evidence="2">The sequence shown here is derived from an EMBL/GenBank/DDBJ whole genome shotgun (WGS) entry which is preliminary data.</text>
</comment>
<feature type="transmembrane region" description="Helical" evidence="1">
    <location>
        <begin position="264"/>
        <end position="282"/>
    </location>
</feature>
<accession>A0A226EEB0</accession>
<evidence type="ECO:0000313" key="3">
    <source>
        <dbReference type="Proteomes" id="UP000198287"/>
    </source>
</evidence>
<dbReference type="Proteomes" id="UP000198287">
    <property type="component" value="Unassembled WGS sequence"/>
</dbReference>
<gene>
    <name evidence="2" type="ORF">Fcan01_10507</name>
</gene>
<feature type="transmembrane region" description="Helical" evidence="1">
    <location>
        <begin position="210"/>
        <end position="228"/>
    </location>
</feature>
<evidence type="ECO:0000313" key="2">
    <source>
        <dbReference type="EMBL" id="OXA55151.1"/>
    </source>
</evidence>
<protein>
    <recommendedName>
        <fullName evidence="4">Gustatory receptor</fullName>
    </recommendedName>
</protein>
<name>A0A226EEB0_FOLCA</name>
<keyword evidence="1" id="KW-0472">Membrane</keyword>
<keyword evidence="1" id="KW-0812">Transmembrane</keyword>
<reference evidence="2 3" key="1">
    <citation type="submission" date="2015-12" db="EMBL/GenBank/DDBJ databases">
        <title>The genome of Folsomia candida.</title>
        <authorList>
            <person name="Faddeeva A."/>
            <person name="Derks M.F."/>
            <person name="Anvar Y."/>
            <person name="Smit S."/>
            <person name="Van Straalen N."/>
            <person name="Roelofs D."/>
        </authorList>
    </citation>
    <scope>NUCLEOTIDE SEQUENCE [LARGE SCALE GENOMIC DNA]</scope>
    <source>
        <strain evidence="2 3">VU population</strain>
        <tissue evidence="2">Whole body</tissue>
    </source>
</reference>
<dbReference type="AlphaFoldDB" id="A0A226EEB0"/>
<keyword evidence="3" id="KW-1185">Reference proteome</keyword>
<feature type="transmembrane region" description="Helical" evidence="1">
    <location>
        <begin position="137"/>
        <end position="162"/>
    </location>
</feature>
<organism evidence="2 3">
    <name type="scientific">Folsomia candida</name>
    <name type="common">Springtail</name>
    <dbReference type="NCBI Taxonomy" id="158441"/>
    <lineage>
        <taxon>Eukaryota</taxon>
        <taxon>Metazoa</taxon>
        <taxon>Ecdysozoa</taxon>
        <taxon>Arthropoda</taxon>
        <taxon>Hexapoda</taxon>
        <taxon>Collembola</taxon>
        <taxon>Entomobryomorpha</taxon>
        <taxon>Isotomoidea</taxon>
        <taxon>Isotomidae</taxon>
        <taxon>Proisotominae</taxon>
        <taxon>Folsomia</taxon>
    </lineage>
</organism>
<dbReference type="EMBL" id="LNIX01000005">
    <property type="protein sequence ID" value="OXA55151.1"/>
    <property type="molecule type" value="Genomic_DNA"/>
</dbReference>
<evidence type="ECO:0008006" key="4">
    <source>
        <dbReference type="Google" id="ProtNLM"/>
    </source>
</evidence>
<feature type="transmembrane region" description="Helical" evidence="1">
    <location>
        <begin position="291"/>
        <end position="310"/>
    </location>
</feature>